<name>A0A098G1S4_9GAMM</name>
<dbReference type="HOGENOM" id="CLU_072573_6_2_6"/>
<dbReference type="SMART" id="SM00014">
    <property type="entry name" value="acidPPc"/>
    <property type="match status" value="1"/>
</dbReference>
<evidence type="ECO:0000313" key="3">
    <source>
        <dbReference type="EMBL" id="CEG56433.1"/>
    </source>
</evidence>
<proteinExistence type="predicted"/>
<dbReference type="EMBL" id="LN614827">
    <property type="protein sequence ID" value="CEG56433.1"/>
    <property type="molecule type" value="Genomic_DNA"/>
</dbReference>
<feature type="transmembrane region" description="Helical" evidence="1">
    <location>
        <begin position="88"/>
        <end position="111"/>
    </location>
</feature>
<dbReference type="OrthoDB" id="5645237at2"/>
<dbReference type="KEGG" id="lfa:LFA_0994"/>
<evidence type="ECO:0000313" key="4">
    <source>
        <dbReference type="Proteomes" id="UP000032430"/>
    </source>
</evidence>
<keyword evidence="1" id="KW-0472">Membrane</keyword>
<evidence type="ECO:0000256" key="1">
    <source>
        <dbReference type="SAM" id="Phobius"/>
    </source>
</evidence>
<keyword evidence="4" id="KW-1185">Reference proteome</keyword>
<keyword evidence="1" id="KW-0812">Transmembrane</keyword>
<dbReference type="Proteomes" id="UP000032430">
    <property type="component" value="Chromosome I"/>
</dbReference>
<accession>A0A098G1S4</accession>
<dbReference type="Gene3D" id="1.20.144.10">
    <property type="entry name" value="Phosphatidic acid phosphatase type 2/haloperoxidase"/>
    <property type="match status" value="1"/>
</dbReference>
<reference evidence="4" key="1">
    <citation type="submission" date="2014-09" db="EMBL/GenBank/DDBJ databases">
        <authorList>
            <person name="Gomez-Valero L."/>
        </authorList>
    </citation>
    <scope>NUCLEOTIDE SEQUENCE [LARGE SCALE GENOMIC DNA]</scope>
    <source>
        <strain evidence="4">ATCC700992</strain>
    </source>
</reference>
<protein>
    <submittedName>
        <fullName evidence="3">Putative membrane-associated phospholipid phosphatase</fullName>
    </submittedName>
</protein>
<feature type="transmembrane region" description="Helical" evidence="1">
    <location>
        <begin position="131"/>
        <end position="151"/>
    </location>
</feature>
<feature type="transmembrane region" description="Helical" evidence="1">
    <location>
        <begin position="158"/>
        <end position="178"/>
    </location>
</feature>
<feature type="transmembrane region" description="Helical" evidence="1">
    <location>
        <begin position="60"/>
        <end position="76"/>
    </location>
</feature>
<dbReference type="InterPro" id="IPR036938">
    <property type="entry name" value="PAP2/HPO_sf"/>
</dbReference>
<feature type="transmembrane region" description="Helical" evidence="1">
    <location>
        <begin position="12"/>
        <end position="31"/>
    </location>
</feature>
<dbReference type="STRING" id="1212491.LFA_0994"/>
<feature type="domain" description="Phosphatidic acid phosphatase type 2/haloperoxidase" evidence="2">
    <location>
        <begin position="86"/>
        <end position="199"/>
    </location>
</feature>
<dbReference type="AlphaFoldDB" id="A0A098G1S4"/>
<organism evidence="3 4">
    <name type="scientific">Legionella fallonii LLAP-10</name>
    <dbReference type="NCBI Taxonomy" id="1212491"/>
    <lineage>
        <taxon>Bacteria</taxon>
        <taxon>Pseudomonadati</taxon>
        <taxon>Pseudomonadota</taxon>
        <taxon>Gammaproteobacteria</taxon>
        <taxon>Legionellales</taxon>
        <taxon>Legionellaceae</taxon>
        <taxon>Legionella</taxon>
    </lineage>
</organism>
<dbReference type="InterPro" id="IPR000326">
    <property type="entry name" value="PAP2/HPO"/>
</dbReference>
<feature type="transmembrane region" description="Helical" evidence="1">
    <location>
        <begin position="184"/>
        <end position="202"/>
    </location>
</feature>
<dbReference type="Pfam" id="PF01569">
    <property type="entry name" value="PAP2"/>
    <property type="match status" value="1"/>
</dbReference>
<evidence type="ECO:0000259" key="2">
    <source>
        <dbReference type="SMART" id="SM00014"/>
    </source>
</evidence>
<sequence>MTQCEKMSNSMRNPWCIAIYFILVVLAYLFLDKPLAIYFHQLDLRTHMHVLQYLTEFGKVPIYVVLFTLSVLYFRYVRPNDVYEAKAWYMLGCIVIPNLVCLVIKVILGRARPELWFSIQAFGFYGFKTKALYWSLPSGHTTTIVGLAAGLGVLFPKYFYAYLTLAFFVILTRVLLYHHYLSDVMTAFYLSMLVVGLFTQYIKRNQYLSKAWIK</sequence>
<gene>
    <name evidence="3" type="ORF">LFA_0994</name>
</gene>
<dbReference type="SUPFAM" id="SSF48317">
    <property type="entry name" value="Acid phosphatase/Vanadium-dependent haloperoxidase"/>
    <property type="match status" value="1"/>
</dbReference>
<dbReference type="RefSeq" id="WP_045095095.1">
    <property type="nucleotide sequence ID" value="NZ_LN614827.1"/>
</dbReference>
<keyword evidence="1" id="KW-1133">Transmembrane helix</keyword>